<dbReference type="Proteomes" id="UP000243753">
    <property type="component" value="Chromosome"/>
</dbReference>
<protein>
    <submittedName>
        <fullName evidence="1">Uncharacterized protein</fullName>
    </submittedName>
</protein>
<sequence>MSVLQPFDDLKYSFLAVLLFTKIPAKVRKNLETQKSKTNIPEERIFKNLLIKIIGNIYK</sequence>
<evidence type="ECO:0000313" key="1">
    <source>
        <dbReference type="EMBL" id="ATA93293.1"/>
    </source>
</evidence>
<reference evidence="2" key="1">
    <citation type="submission" date="2017-06" db="EMBL/GenBank/DDBJ databases">
        <title>Capnocytophaga spp. assemblies.</title>
        <authorList>
            <person name="Gulvik C.A."/>
        </authorList>
    </citation>
    <scope>NUCLEOTIDE SEQUENCE [LARGE SCALE GENOMIC DNA]</scope>
    <source>
        <strain evidence="2">H3936</strain>
    </source>
</reference>
<dbReference type="AlphaFoldDB" id="A0AAD0E9T0"/>
<gene>
    <name evidence="1" type="ORF">CGC54_02535</name>
</gene>
<dbReference type="EMBL" id="CP022389">
    <property type="protein sequence ID" value="ATA93293.1"/>
    <property type="molecule type" value="Genomic_DNA"/>
</dbReference>
<evidence type="ECO:0000313" key="2">
    <source>
        <dbReference type="Proteomes" id="UP000243753"/>
    </source>
</evidence>
<accession>A0AAD0E9T0</accession>
<organism evidence="1 2">
    <name type="scientific">Capnocytophaga canimorsus</name>
    <dbReference type="NCBI Taxonomy" id="28188"/>
    <lineage>
        <taxon>Bacteria</taxon>
        <taxon>Pseudomonadati</taxon>
        <taxon>Bacteroidota</taxon>
        <taxon>Flavobacteriia</taxon>
        <taxon>Flavobacteriales</taxon>
        <taxon>Flavobacteriaceae</taxon>
        <taxon>Capnocytophaga</taxon>
    </lineage>
</organism>
<name>A0AAD0E9T0_9FLAO</name>
<proteinExistence type="predicted"/>